<dbReference type="EMBL" id="JBHSFS010000036">
    <property type="protein sequence ID" value="MFC4518195.1"/>
    <property type="molecule type" value="Genomic_DNA"/>
</dbReference>
<sequence>MGPSSAFDAVSALEVLRARYAGQLPASLDDLAGPVRGRVDLPLHVVWSGVRSFDLDRPRLRMSLYRTVLAEGLREDMVTYLNRDLLLDQWPVLRTLISRPIREVWEARFPELTGRAAAAA</sequence>
<protein>
    <recommendedName>
        <fullName evidence="3">Transcriptional regulator</fullName>
    </recommendedName>
</protein>
<dbReference type="Proteomes" id="UP001595990">
    <property type="component" value="Unassembled WGS sequence"/>
</dbReference>
<keyword evidence="2" id="KW-1185">Reference proteome</keyword>
<organism evidence="1 2">
    <name type="scientific">Streptomyces ehimensis</name>
    <dbReference type="NCBI Taxonomy" id="68195"/>
    <lineage>
        <taxon>Bacteria</taxon>
        <taxon>Bacillati</taxon>
        <taxon>Actinomycetota</taxon>
        <taxon>Actinomycetes</taxon>
        <taxon>Kitasatosporales</taxon>
        <taxon>Streptomycetaceae</taxon>
        <taxon>Streptomyces</taxon>
    </lineage>
</organism>
<evidence type="ECO:0008006" key="3">
    <source>
        <dbReference type="Google" id="ProtNLM"/>
    </source>
</evidence>
<comment type="caution">
    <text evidence="1">The sequence shown here is derived from an EMBL/GenBank/DDBJ whole genome shotgun (WGS) entry which is preliminary data.</text>
</comment>
<name>A0ABV9BX21_9ACTN</name>
<evidence type="ECO:0000313" key="1">
    <source>
        <dbReference type="EMBL" id="MFC4518195.1"/>
    </source>
</evidence>
<accession>A0ABV9BX21</accession>
<gene>
    <name evidence="1" type="ORF">ACFPEN_35655</name>
</gene>
<reference evidence="2" key="1">
    <citation type="journal article" date="2019" name="Int. J. Syst. Evol. Microbiol.">
        <title>The Global Catalogue of Microorganisms (GCM) 10K type strain sequencing project: providing services to taxonomists for standard genome sequencing and annotation.</title>
        <authorList>
            <consortium name="The Broad Institute Genomics Platform"/>
            <consortium name="The Broad Institute Genome Sequencing Center for Infectious Disease"/>
            <person name="Wu L."/>
            <person name="Ma J."/>
        </authorList>
    </citation>
    <scope>NUCLEOTIDE SEQUENCE [LARGE SCALE GENOMIC DNA]</scope>
    <source>
        <strain evidence="2">CECT 8064</strain>
    </source>
</reference>
<proteinExistence type="predicted"/>
<dbReference type="RefSeq" id="WP_417924493.1">
    <property type="nucleotide sequence ID" value="NZ_JBHSFS010000036.1"/>
</dbReference>
<evidence type="ECO:0000313" key="2">
    <source>
        <dbReference type="Proteomes" id="UP001595990"/>
    </source>
</evidence>